<feature type="transmembrane region" description="Helical" evidence="1">
    <location>
        <begin position="34"/>
        <end position="54"/>
    </location>
</feature>
<dbReference type="HOGENOM" id="CLU_1522967_0_0_9"/>
<comment type="caution">
    <text evidence="2">The sequence shown here is derived from an EMBL/GenBank/DDBJ whole genome shotgun (WGS) entry which is preliminary data.</text>
</comment>
<gene>
    <name evidence="2" type="ORF">HMPREF0367_00101</name>
</gene>
<protein>
    <recommendedName>
        <fullName evidence="4">Bacterial Pleckstrin homology domain-containing protein</fullName>
    </recommendedName>
</protein>
<evidence type="ECO:0000313" key="2">
    <source>
        <dbReference type="EMBL" id="ERK47497.1"/>
    </source>
</evidence>
<keyword evidence="1" id="KW-0472">Membrane</keyword>
<dbReference type="AlphaFoldDB" id="U2R9Y3"/>
<name>U2R9Y3_9FIRM</name>
<dbReference type="EMBL" id="AWVI01000004">
    <property type="protein sequence ID" value="ERK47497.1"/>
    <property type="molecule type" value="Genomic_DNA"/>
</dbReference>
<organism evidence="2 3">
    <name type="scientific">Faecalitalea cylindroides ATCC 27803</name>
    <dbReference type="NCBI Taxonomy" id="649755"/>
    <lineage>
        <taxon>Bacteria</taxon>
        <taxon>Bacillati</taxon>
        <taxon>Bacillota</taxon>
        <taxon>Erysipelotrichia</taxon>
        <taxon>Erysipelotrichales</taxon>
        <taxon>Erysipelotrichaceae</taxon>
        <taxon>Faecalitalea</taxon>
    </lineage>
</organism>
<dbReference type="RefSeq" id="WP_035401817.1">
    <property type="nucleotide sequence ID" value="NZ_KI270996.1"/>
</dbReference>
<accession>U2R9Y3</accession>
<keyword evidence="1" id="KW-0812">Transmembrane</keyword>
<dbReference type="OrthoDB" id="10002111at2"/>
<proteinExistence type="predicted"/>
<reference evidence="2 3" key="1">
    <citation type="submission" date="2013-06" db="EMBL/GenBank/DDBJ databases">
        <authorList>
            <person name="Weinstock G."/>
            <person name="Sodergren E."/>
            <person name="Lobos E.A."/>
            <person name="Fulton L."/>
            <person name="Fulton R."/>
            <person name="Courtney L."/>
            <person name="Fronick C."/>
            <person name="O'Laughlin M."/>
            <person name="Godfrey J."/>
            <person name="Wilson R.M."/>
            <person name="Miner T."/>
            <person name="Farmer C."/>
            <person name="Delehaunty K."/>
            <person name="Cordes M."/>
            <person name="Minx P."/>
            <person name="Tomlinson C."/>
            <person name="Chen J."/>
            <person name="Wollam A."/>
            <person name="Pepin K.H."/>
            <person name="Bhonagiri V."/>
            <person name="Zhang X."/>
            <person name="Warren W."/>
            <person name="Mitreva M."/>
            <person name="Mardis E.R."/>
            <person name="Wilson R.K."/>
        </authorList>
    </citation>
    <scope>NUCLEOTIDE SEQUENCE [LARGE SCALE GENOMIC DNA]</scope>
    <source>
        <strain evidence="2 3">ATCC 27803</strain>
    </source>
</reference>
<evidence type="ECO:0008006" key="4">
    <source>
        <dbReference type="Google" id="ProtNLM"/>
    </source>
</evidence>
<dbReference type="Proteomes" id="UP000016658">
    <property type="component" value="Unassembled WGS sequence"/>
</dbReference>
<keyword evidence="1" id="KW-1133">Transmembrane helix</keyword>
<evidence type="ECO:0000313" key="3">
    <source>
        <dbReference type="Proteomes" id="UP000016658"/>
    </source>
</evidence>
<evidence type="ECO:0000256" key="1">
    <source>
        <dbReference type="SAM" id="Phobius"/>
    </source>
</evidence>
<feature type="transmembrane region" description="Helical" evidence="1">
    <location>
        <begin position="6"/>
        <end position="27"/>
    </location>
</feature>
<sequence>MPINHTQLTIIISVLCIIIAFFCQVFIKQKKRRIIVILCVILTFICSTMIFARFDNPPIQAMMSENRIIFKKDEIIRFNNIKNITYFEDVELDLSANGYRWDDGIYYSGDAAFNITDDDTTLLSVPKCRAYITYVVKNYIYVYTDKENEKFIFNLETEEATKQFYDKIRSSINQID</sequence>